<keyword evidence="2" id="KW-1185">Reference proteome</keyword>
<comment type="caution">
    <text evidence="1">The sequence shown here is derived from an EMBL/GenBank/DDBJ whole genome shotgun (WGS) entry which is preliminary data.</text>
</comment>
<evidence type="ECO:0000313" key="1">
    <source>
        <dbReference type="EMBL" id="KAJ0091024.1"/>
    </source>
</evidence>
<dbReference type="Proteomes" id="UP001164250">
    <property type="component" value="Chromosome 8"/>
</dbReference>
<evidence type="ECO:0000313" key="2">
    <source>
        <dbReference type="Proteomes" id="UP001164250"/>
    </source>
</evidence>
<gene>
    <name evidence="1" type="ORF">Patl1_13116</name>
</gene>
<sequence length="496" mass="56603">MEEEVRKRNTDCVYFLASPLTCKKGIDCEYRHCEIARLNPRDCWYWLAGNCINPACGFRHPDRQIPFQICHWMGISLKHRSESGPLPYQSSKPANKTTVPCYFYFNGFCNKGDRCSFMHDPEGSAPAGIYSRKASAITDALPTENKASTGNDNRSALKERRPNPSETVTKPAMVMSIQPKEYLLQSAPRSILWRSASPQMSLSEGEEAATIKSDLIAPVEGFMKTRSHLCTDWNSEEQMDGHIEPEERWESSPGFDVLVDSDNRSENLGYEDDSEYLLAMNREHGGLNSHFLGYDLEDQVKYDPTYPDAELLDERQIYRGYDCLDNGFILDNVIEPSIRGRERMLDSLFSRKRKFLPSKVAVNDCSVDLRDYLRKRRVIDDHRIISSSRKHESHRLVVRRQERSRRHVIGQRLHRRLASVVGKNNIESYEDNGTLSIGANPAERRSTETSTAFTGPKTLAEIKEEKKKTEENGDYSGETGHSSKTLTDFQGPKPLK</sequence>
<accession>A0ACC1AWH2</accession>
<protein>
    <submittedName>
        <fullName evidence="1">Uncharacterized protein</fullName>
    </submittedName>
</protein>
<dbReference type="EMBL" id="CM047904">
    <property type="protein sequence ID" value="KAJ0091024.1"/>
    <property type="molecule type" value="Genomic_DNA"/>
</dbReference>
<proteinExistence type="predicted"/>
<organism evidence="1 2">
    <name type="scientific">Pistacia atlantica</name>
    <dbReference type="NCBI Taxonomy" id="434234"/>
    <lineage>
        <taxon>Eukaryota</taxon>
        <taxon>Viridiplantae</taxon>
        <taxon>Streptophyta</taxon>
        <taxon>Embryophyta</taxon>
        <taxon>Tracheophyta</taxon>
        <taxon>Spermatophyta</taxon>
        <taxon>Magnoliopsida</taxon>
        <taxon>eudicotyledons</taxon>
        <taxon>Gunneridae</taxon>
        <taxon>Pentapetalae</taxon>
        <taxon>rosids</taxon>
        <taxon>malvids</taxon>
        <taxon>Sapindales</taxon>
        <taxon>Anacardiaceae</taxon>
        <taxon>Pistacia</taxon>
    </lineage>
</organism>
<reference evidence="2" key="1">
    <citation type="journal article" date="2023" name="G3 (Bethesda)">
        <title>Genome assembly and association tests identify interacting loci associated with vigor, precocity, and sex in interspecific pistachio rootstocks.</title>
        <authorList>
            <person name="Palmer W."/>
            <person name="Jacygrad E."/>
            <person name="Sagayaradj S."/>
            <person name="Cavanaugh K."/>
            <person name="Han R."/>
            <person name="Bertier L."/>
            <person name="Beede B."/>
            <person name="Kafkas S."/>
            <person name="Golino D."/>
            <person name="Preece J."/>
            <person name="Michelmore R."/>
        </authorList>
    </citation>
    <scope>NUCLEOTIDE SEQUENCE [LARGE SCALE GENOMIC DNA]</scope>
</reference>
<name>A0ACC1AWH2_9ROSI</name>